<reference evidence="2" key="2">
    <citation type="submission" date="2025-09" db="UniProtKB">
        <authorList>
            <consortium name="Ensembl"/>
        </authorList>
    </citation>
    <scope>IDENTIFICATION</scope>
</reference>
<organism evidence="2 3">
    <name type="scientific">Oryzias melastigma</name>
    <name type="common">Marine medaka</name>
    <dbReference type="NCBI Taxonomy" id="30732"/>
    <lineage>
        <taxon>Eukaryota</taxon>
        <taxon>Metazoa</taxon>
        <taxon>Chordata</taxon>
        <taxon>Craniata</taxon>
        <taxon>Vertebrata</taxon>
        <taxon>Euteleostomi</taxon>
        <taxon>Actinopterygii</taxon>
        <taxon>Neopterygii</taxon>
        <taxon>Teleostei</taxon>
        <taxon>Neoteleostei</taxon>
        <taxon>Acanthomorphata</taxon>
        <taxon>Ovalentaria</taxon>
        <taxon>Atherinomorphae</taxon>
        <taxon>Beloniformes</taxon>
        <taxon>Adrianichthyidae</taxon>
        <taxon>Oryziinae</taxon>
        <taxon>Oryzias</taxon>
    </lineage>
</organism>
<keyword evidence="1" id="KW-0732">Signal</keyword>
<dbReference type="Ensembl" id="ENSOMET00000016435.1">
    <property type="protein sequence ID" value="ENSOMEP00000000081.1"/>
    <property type="gene ID" value="ENSOMEG00000023930.1"/>
</dbReference>
<evidence type="ECO:0000313" key="3">
    <source>
        <dbReference type="Proteomes" id="UP000261560"/>
    </source>
</evidence>
<feature type="signal peptide" evidence="1">
    <location>
        <begin position="1"/>
        <end position="27"/>
    </location>
</feature>
<dbReference type="Proteomes" id="UP000261560">
    <property type="component" value="Unplaced"/>
</dbReference>
<protein>
    <submittedName>
        <fullName evidence="2">Uncharacterized protein</fullName>
    </submittedName>
</protein>
<dbReference type="AlphaFoldDB" id="A0A3B3B3C6"/>
<evidence type="ECO:0000313" key="2">
    <source>
        <dbReference type="Ensembl" id="ENSOMEP00000000081.1"/>
    </source>
</evidence>
<reference evidence="2" key="1">
    <citation type="submission" date="2025-08" db="UniProtKB">
        <authorList>
            <consortium name="Ensembl"/>
        </authorList>
    </citation>
    <scope>IDENTIFICATION</scope>
</reference>
<feature type="chain" id="PRO_5017451925" evidence="1">
    <location>
        <begin position="28"/>
        <end position="166"/>
    </location>
</feature>
<evidence type="ECO:0000256" key="1">
    <source>
        <dbReference type="SAM" id="SignalP"/>
    </source>
</evidence>
<keyword evidence="3" id="KW-1185">Reference proteome</keyword>
<sequence>MNKNRNVTRPASRLLALSLLTWDSAMSAQLYDGSYPGLQFLELLLSTLHSQVLSFIQTVLQVLHSDLQVLLHPLQMSAGSIVKVQLGILMTIMKGIISAPDLSIKSALHGFNHPLAVPLDLFYLLVLLCQLPVNLTFDLVELKLNSENLGLLVLQSALEIIEVPVN</sequence>
<dbReference type="PaxDb" id="30732-ENSOMEP00000000081"/>
<dbReference type="GeneTree" id="ENSGT01120000272085"/>
<name>A0A3B3B3C6_ORYME</name>
<dbReference type="OMA" id="FLYLDRW"/>
<proteinExistence type="predicted"/>
<accession>A0A3B3B3C6</accession>